<proteinExistence type="predicted"/>
<dbReference type="EMBL" id="JACICB010000015">
    <property type="protein sequence ID" value="MBB3707805.1"/>
    <property type="molecule type" value="Genomic_DNA"/>
</dbReference>
<reference evidence="1 2" key="1">
    <citation type="submission" date="2020-08" db="EMBL/GenBank/DDBJ databases">
        <title>Genomic Encyclopedia of Type Strains, Phase IV (KMG-IV): sequencing the most valuable type-strain genomes for metagenomic binning, comparative biology and taxonomic classification.</title>
        <authorList>
            <person name="Goeker M."/>
        </authorList>
    </citation>
    <scope>NUCLEOTIDE SEQUENCE [LARGE SCALE GENOMIC DNA]</scope>
    <source>
        <strain evidence="1 2">DSM 10368</strain>
    </source>
</reference>
<keyword evidence="2" id="KW-1185">Reference proteome</keyword>
<evidence type="ECO:0000313" key="2">
    <source>
        <dbReference type="Proteomes" id="UP000577697"/>
    </source>
</evidence>
<gene>
    <name evidence="1" type="ORF">FHS67_004138</name>
</gene>
<organism evidence="1 2">
    <name type="scientific">Aminobacter aminovorans</name>
    <name type="common">Chelatobacter heintzii</name>
    <dbReference type="NCBI Taxonomy" id="83263"/>
    <lineage>
        <taxon>Bacteria</taxon>
        <taxon>Pseudomonadati</taxon>
        <taxon>Pseudomonadota</taxon>
        <taxon>Alphaproteobacteria</taxon>
        <taxon>Hyphomicrobiales</taxon>
        <taxon>Phyllobacteriaceae</taxon>
        <taxon>Aminobacter</taxon>
    </lineage>
</organism>
<evidence type="ECO:0000313" key="1">
    <source>
        <dbReference type="EMBL" id="MBB3707805.1"/>
    </source>
</evidence>
<comment type="caution">
    <text evidence="1">The sequence shown here is derived from an EMBL/GenBank/DDBJ whole genome shotgun (WGS) entry which is preliminary data.</text>
</comment>
<dbReference type="RefSeq" id="WP_157097088.1">
    <property type="nucleotide sequence ID" value="NZ_CP015005.1"/>
</dbReference>
<name>A0ABR6HB95_AMIAI</name>
<sequence length="68" mass="7157">MEQKKADPGALAGAYRVDVTRLDSNDDVTINTATVLDLQVRQILARSSCSRPVAAAVAEHAFSAGRAS</sequence>
<protein>
    <submittedName>
        <fullName evidence="1">Uncharacterized protein</fullName>
    </submittedName>
</protein>
<accession>A0ABR6HB95</accession>
<dbReference type="Proteomes" id="UP000577697">
    <property type="component" value="Unassembled WGS sequence"/>
</dbReference>